<evidence type="ECO:0000259" key="1">
    <source>
        <dbReference type="Pfam" id="PF00326"/>
    </source>
</evidence>
<dbReference type="SUPFAM" id="SSF82171">
    <property type="entry name" value="DPP6 N-terminal domain-like"/>
    <property type="match status" value="1"/>
</dbReference>
<dbReference type="GO" id="GO:0008236">
    <property type="term" value="F:serine-type peptidase activity"/>
    <property type="evidence" value="ECO:0007669"/>
    <property type="project" value="InterPro"/>
</dbReference>
<comment type="caution">
    <text evidence="3">The sequence shown here is derived from an EMBL/GenBank/DDBJ whole genome shotgun (WGS) entry which is preliminary data.</text>
</comment>
<sequence length="717" mass="76512">MSFPRQQARTRRFTLGAPKAFGISPDGRRIAFLRSRHGTDGAACLWLLDLDTGRERLIADPRAIGAGEEEDLPPEERARRERLRESGGGIVAYSVDDAFTRAAFTLSGRLYYADLAGDDPGPFPLPATGAVVDPRICPRGENVAYVSGGALRSVSIGSGADRVLAEPDADGVTWGLADFIAAEEMGRYRGMWWSPDGGSLLAARVDESAVARWHIADPASPEAVPQTIAYPAAGTGNADVRLAVLPLDGSGPQWLEWDRRAYPYLVRAGWTTGPEGTPTALFTVQNRAQSELTVFSADPATGLTGPVRSERDEVWVEIMPGVPGFTSGGEQVWIGRTAGGERRLVIGGRPVGPGDLYVRGVCDIDGDRVLFTASRPARPGRVELWLADAEEGTAGPVEPPGGGDGGVDSGRMRGGTLVVQRRALDADGVRTLVVTGAHTGTRAKATEIASLAEAPELPAPAPRLWRAGERSVPSALLLPSWFDPEGEHAGRRLPVLMDPYGGPHAQRVLEARGAYLTSQWFAEQGFAVLIADGRGTPGIGVDWEQAVRGDLAGPVLEDQVAALHDAADRHGFLDLDRVGVRGWSFGGYLAALAVLRRPDVFHAAVAGAPVIDWRLYDTHYTERYLGLPEEEPEAYRTSSLLDDAAGLERPLMLVHGLADDNVVFAHTQRLSSALLAAGRPHTVLPLAGITHAPNEEATAENLLLLQVDFLKSSLGGF</sequence>
<dbReference type="RefSeq" id="WP_184395695.1">
    <property type="nucleotide sequence ID" value="NZ_BAAAJD010000207.1"/>
</dbReference>
<dbReference type="Pfam" id="PF00930">
    <property type="entry name" value="DPPIV_N"/>
    <property type="match status" value="1"/>
</dbReference>
<organism evidence="3 4">
    <name type="scientific">Nocardiopsis composta</name>
    <dbReference type="NCBI Taxonomy" id="157465"/>
    <lineage>
        <taxon>Bacteria</taxon>
        <taxon>Bacillati</taxon>
        <taxon>Actinomycetota</taxon>
        <taxon>Actinomycetes</taxon>
        <taxon>Streptosporangiales</taxon>
        <taxon>Nocardiopsidaceae</taxon>
        <taxon>Nocardiopsis</taxon>
    </lineage>
</organism>
<dbReference type="SUPFAM" id="SSF53474">
    <property type="entry name" value="alpha/beta-Hydrolases"/>
    <property type="match status" value="1"/>
</dbReference>
<dbReference type="Gene3D" id="3.40.50.1820">
    <property type="entry name" value="alpha/beta hydrolase"/>
    <property type="match status" value="1"/>
</dbReference>
<protein>
    <submittedName>
        <fullName evidence="3">Dipeptidyl-peptidase-4</fullName>
        <ecNumber evidence="3">3.4.14.5</ecNumber>
    </submittedName>
</protein>
<name>A0A7W8QRG8_9ACTN</name>
<dbReference type="InterPro" id="IPR001375">
    <property type="entry name" value="Peptidase_S9_cat"/>
</dbReference>
<dbReference type="PANTHER" id="PTHR11731">
    <property type="entry name" value="PROTEASE FAMILY S9B,C DIPEPTIDYL-PEPTIDASE IV-RELATED"/>
    <property type="match status" value="1"/>
</dbReference>
<evidence type="ECO:0000313" key="4">
    <source>
        <dbReference type="Proteomes" id="UP000572635"/>
    </source>
</evidence>
<keyword evidence="3" id="KW-0378">Hydrolase</keyword>
<dbReference type="Pfam" id="PF00326">
    <property type="entry name" value="Peptidase_S9"/>
    <property type="match status" value="1"/>
</dbReference>
<dbReference type="AlphaFoldDB" id="A0A7W8QRG8"/>
<keyword evidence="4" id="KW-1185">Reference proteome</keyword>
<dbReference type="InterPro" id="IPR029058">
    <property type="entry name" value="AB_hydrolase_fold"/>
</dbReference>
<accession>A0A7W8QRG8</accession>
<dbReference type="InterPro" id="IPR050278">
    <property type="entry name" value="Serine_Prot_S9B/DPPIV"/>
</dbReference>
<feature type="domain" description="Peptidase S9 prolyl oligopeptidase catalytic" evidence="1">
    <location>
        <begin position="517"/>
        <end position="715"/>
    </location>
</feature>
<feature type="domain" description="Dipeptidylpeptidase IV N-terminal" evidence="2">
    <location>
        <begin position="109"/>
        <end position="390"/>
    </location>
</feature>
<proteinExistence type="predicted"/>
<dbReference type="InterPro" id="IPR002469">
    <property type="entry name" value="Peptidase_S9B_N"/>
</dbReference>
<evidence type="ECO:0000259" key="2">
    <source>
        <dbReference type="Pfam" id="PF00930"/>
    </source>
</evidence>
<dbReference type="Gene3D" id="2.140.10.30">
    <property type="entry name" value="Dipeptidylpeptidase IV, N-terminal domain"/>
    <property type="match status" value="1"/>
</dbReference>
<evidence type="ECO:0000313" key="3">
    <source>
        <dbReference type="EMBL" id="MBB5434759.1"/>
    </source>
</evidence>
<reference evidence="3 4" key="1">
    <citation type="submission" date="2020-08" db="EMBL/GenBank/DDBJ databases">
        <title>Sequencing the genomes of 1000 actinobacteria strains.</title>
        <authorList>
            <person name="Klenk H.-P."/>
        </authorList>
    </citation>
    <scope>NUCLEOTIDE SEQUENCE [LARGE SCALE GENOMIC DNA]</scope>
    <source>
        <strain evidence="3 4">DSM 44551</strain>
    </source>
</reference>
<dbReference type="Pfam" id="PF07676">
    <property type="entry name" value="PD40"/>
    <property type="match status" value="1"/>
</dbReference>
<dbReference type="Proteomes" id="UP000572635">
    <property type="component" value="Unassembled WGS sequence"/>
</dbReference>
<dbReference type="EMBL" id="JACHDB010000001">
    <property type="protein sequence ID" value="MBB5434759.1"/>
    <property type="molecule type" value="Genomic_DNA"/>
</dbReference>
<dbReference type="InterPro" id="IPR011659">
    <property type="entry name" value="WD40"/>
</dbReference>
<gene>
    <name evidence="3" type="ORF">HDA36_004843</name>
</gene>
<dbReference type="GO" id="GO:0008239">
    <property type="term" value="F:dipeptidyl-peptidase activity"/>
    <property type="evidence" value="ECO:0007669"/>
    <property type="project" value="UniProtKB-EC"/>
</dbReference>
<dbReference type="GO" id="GO:0006508">
    <property type="term" value="P:proteolysis"/>
    <property type="evidence" value="ECO:0007669"/>
    <property type="project" value="InterPro"/>
</dbReference>
<dbReference type="PANTHER" id="PTHR11731:SF193">
    <property type="entry name" value="DIPEPTIDYL PEPTIDASE 9"/>
    <property type="match status" value="1"/>
</dbReference>
<dbReference type="EC" id="3.4.14.5" evidence="3"/>